<evidence type="ECO:0000256" key="2">
    <source>
        <dbReference type="ARBA" id="ARBA00022528"/>
    </source>
</evidence>
<gene>
    <name evidence="6" type="ORF">GSMUA_324880.1</name>
</gene>
<feature type="coiled-coil region" evidence="4">
    <location>
        <begin position="549"/>
        <end position="576"/>
    </location>
</feature>
<dbReference type="Pfam" id="PF04278">
    <property type="entry name" value="Tic22"/>
    <property type="match status" value="1"/>
</dbReference>
<reference evidence="6" key="1">
    <citation type="submission" date="2021-03" db="EMBL/GenBank/DDBJ databases">
        <authorList>
            <consortium name="Genoscope - CEA"/>
            <person name="William W."/>
        </authorList>
    </citation>
    <scope>NUCLEOTIDE SEQUENCE</scope>
    <source>
        <strain evidence="6">Doubled-haploid Pahang</strain>
    </source>
</reference>
<dbReference type="EMBL" id="HG996476">
    <property type="protein sequence ID" value="CAG1854262.1"/>
    <property type="molecule type" value="Genomic_DNA"/>
</dbReference>
<protein>
    <submittedName>
        <fullName evidence="6">(wild Malaysian banana) hypothetical protein</fullName>
    </submittedName>
</protein>
<dbReference type="GO" id="GO:0009507">
    <property type="term" value="C:chloroplast"/>
    <property type="evidence" value="ECO:0007669"/>
    <property type="project" value="UniProtKB-SubCell"/>
</dbReference>
<name>A0A8D7FHT0_MUSAM</name>
<dbReference type="GO" id="GO:0015031">
    <property type="term" value="P:protein transport"/>
    <property type="evidence" value="ECO:0007669"/>
    <property type="project" value="InterPro"/>
</dbReference>
<feature type="compositionally biased region" description="Low complexity" evidence="5">
    <location>
        <begin position="33"/>
        <end position="42"/>
    </location>
</feature>
<dbReference type="AlphaFoldDB" id="A0A8D7FHT0"/>
<keyword evidence="3" id="KW-0934">Plastid</keyword>
<evidence type="ECO:0000256" key="1">
    <source>
        <dbReference type="ARBA" id="ARBA00004229"/>
    </source>
</evidence>
<feature type="region of interest" description="Disordered" evidence="5">
    <location>
        <begin position="82"/>
        <end position="145"/>
    </location>
</feature>
<feature type="compositionally biased region" description="Low complexity" evidence="5">
    <location>
        <begin position="107"/>
        <end position="145"/>
    </location>
</feature>
<keyword evidence="2" id="KW-0150">Chloroplast</keyword>
<accession>A0A8D7FHT0</accession>
<evidence type="ECO:0000256" key="4">
    <source>
        <dbReference type="SAM" id="Coils"/>
    </source>
</evidence>
<evidence type="ECO:0000256" key="3">
    <source>
        <dbReference type="ARBA" id="ARBA00022640"/>
    </source>
</evidence>
<feature type="non-terminal residue" evidence="6">
    <location>
        <position position="596"/>
    </location>
</feature>
<organism evidence="6">
    <name type="scientific">Musa acuminata subsp. malaccensis</name>
    <name type="common">Wild banana</name>
    <name type="synonym">Musa malaccensis</name>
    <dbReference type="NCBI Taxonomy" id="214687"/>
    <lineage>
        <taxon>Eukaryota</taxon>
        <taxon>Viridiplantae</taxon>
        <taxon>Streptophyta</taxon>
        <taxon>Embryophyta</taxon>
        <taxon>Tracheophyta</taxon>
        <taxon>Spermatophyta</taxon>
        <taxon>Magnoliopsida</taxon>
        <taxon>Liliopsida</taxon>
        <taxon>Zingiberales</taxon>
        <taxon>Musaceae</taxon>
        <taxon>Musa</taxon>
    </lineage>
</organism>
<evidence type="ECO:0000256" key="5">
    <source>
        <dbReference type="SAM" id="MobiDB-lite"/>
    </source>
</evidence>
<sequence length="596" mass="65042">PSRVGLEVASKNLIHAPPLPSPPPAVPRDDGTSSSPPLSPLLTAVMAPSSASERPRRGDGLPFLCSAGRSMQSLTTNILSHLPFSPFNPSRTTPTTKSPMATPPGGSASVTLPLLLPPSSLSSSAGSSSHPGMSQGAASPSPSSAIKSFTSGVRIEGLVSSSKAGGGPAFVGQVFSMLDPSGNGLMTVTTRFDIPFLSKRTPVWIKKILATVSNNEQKGPVFRFFMDLGDAVSYVKRLNIPTGMVGACRLDVAYEHFKEKPHMFQFVPNKKQVKAANKLLKQIPMKHGKRRVDGVPVFTAQNLNIAIATSDGLKWYTPYFFDKRLLDNILDTSIDQHFHTLMQNRHIQRRRDVIDDNLTADVVEEYSDSLFEPPEVQEMMDEMGQYGIPLSVISKAAEIQLLDVVDKVLLGNKWLRRATGIQPKFPYLVDSFEERSATSSLRSSLLATTAPNTEGSDSEQPDVQFDASRRGSDDNLQGCQAQSSRQTGFQFPFSNLFQNPWSRQQQKQQNFDNQMKSNASGAMNELLLNPLLPKITMVGISMGDGQMNKANLKKTMEDLTKELEQASHRSKLIEDMDPLFIANVGDYSGVTRLSSS</sequence>
<feature type="region of interest" description="Disordered" evidence="5">
    <location>
        <begin position="442"/>
        <end position="481"/>
    </location>
</feature>
<proteinExistence type="predicted"/>
<feature type="region of interest" description="Disordered" evidence="5">
    <location>
        <begin position="1"/>
        <end position="64"/>
    </location>
</feature>
<evidence type="ECO:0000313" key="6">
    <source>
        <dbReference type="EMBL" id="CAG1854262.1"/>
    </source>
</evidence>
<keyword evidence="4" id="KW-0175">Coiled coil</keyword>
<feature type="compositionally biased region" description="Pro residues" evidence="5">
    <location>
        <begin position="17"/>
        <end position="26"/>
    </location>
</feature>
<comment type="subcellular location">
    <subcellularLocation>
        <location evidence="1">Plastid</location>
        <location evidence="1">Chloroplast</location>
    </subcellularLocation>
</comment>
<dbReference type="InterPro" id="IPR007378">
    <property type="entry name" value="Tic22-like"/>
</dbReference>
<feature type="compositionally biased region" description="Polar residues" evidence="5">
    <location>
        <begin position="87"/>
        <end position="99"/>
    </location>
</feature>
<dbReference type="PANTHER" id="PTHR35138">
    <property type="entry name" value="OS01G0225300 PROTEIN"/>
    <property type="match status" value="1"/>
</dbReference>
<dbReference type="PANTHER" id="PTHR35138:SF1">
    <property type="entry name" value="MYB-LIKE DOMAIN-CONTAINING PROTEIN"/>
    <property type="match status" value="1"/>
</dbReference>